<protein>
    <submittedName>
        <fullName evidence="2">DUF397 domain-containing protein</fullName>
    </submittedName>
</protein>
<gene>
    <name evidence="2" type="ORF">VSQ78_17080</name>
</gene>
<sequence length="60" mass="6578">MAEHPSLVFHKSSYSTTRQECVEVAEFSAGAAVRDSERPVAGHLVFPAHEWAALLVVVTR</sequence>
<evidence type="ECO:0000259" key="1">
    <source>
        <dbReference type="Pfam" id="PF04149"/>
    </source>
</evidence>
<name>A0ABV5DXV8_9ACTN</name>
<dbReference type="InterPro" id="IPR007278">
    <property type="entry name" value="DUF397"/>
</dbReference>
<feature type="domain" description="DUF397" evidence="1">
    <location>
        <begin position="8"/>
        <end position="56"/>
    </location>
</feature>
<organism evidence="2 3">
    <name type="scientific">Nocardiopsis alba</name>
    <dbReference type="NCBI Taxonomy" id="53437"/>
    <lineage>
        <taxon>Bacteria</taxon>
        <taxon>Bacillati</taxon>
        <taxon>Actinomycetota</taxon>
        <taxon>Actinomycetes</taxon>
        <taxon>Streptosporangiales</taxon>
        <taxon>Nocardiopsidaceae</taxon>
        <taxon>Nocardiopsis</taxon>
    </lineage>
</organism>
<dbReference type="Proteomes" id="UP001585053">
    <property type="component" value="Unassembled WGS sequence"/>
</dbReference>
<comment type="caution">
    <text evidence="2">The sequence shown here is derived from an EMBL/GenBank/DDBJ whole genome shotgun (WGS) entry which is preliminary data.</text>
</comment>
<accession>A0ABV5DXV8</accession>
<dbReference type="RefSeq" id="WP_014910443.1">
    <property type="nucleotide sequence ID" value="NZ_JAYMRS010000006.1"/>
</dbReference>
<dbReference type="Pfam" id="PF04149">
    <property type="entry name" value="DUF397"/>
    <property type="match status" value="1"/>
</dbReference>
<reference evidence="2 3" key="1">
    <citation type="submission" date="2024-01" db="EMBL/GenBank/DDBJ databases">
        <title>Genome mining of biosynthetic gene clusters to explore secondary metabolites of Streptomyces sp.</title>
        <authorList>
            <person name="Baig A."/>
            <person name="Ajitkumar Shintre N."/>
            <person name="Kumar H."/>
            <person name="Anbarasu A."/>
            <person name="Ramaiah S."/>
        </authorList>
    </citation>
    <scope>NUCLEOTIDE SEQUENCE [LARGE SCALE GENOMIC DNA]</scope>
    <source>
        <strain evidence="2 3">A01</strain>
    </source>
</reference>
<evidence type="ECO:0000313" key="3">
    <source>
        <dbReference type="Proteomes" id="UP001585053"/>
    </source>
</evidence>
<evidence type="ECO:0000313" key="2">
    <source>
        <dbReference type="EMBL" id="MFB8769423.1"/>
    </source>
</evidence>
<keyword evidence="3" id="KW-1185">Reference proteome</keyword>
<proteinExistence type="predicted"/>
<dbReference type="EMBL" id="JAYMRS010000006">
    <property type="protein sequence ID" value="MFB8769423.1"/>
    <property type="molecule type" value="Genomic_DNA"/>
</dbReference>